<dbReference type="Gene3D" id="3.40.50.1580">
    <property type="entry name" value="Nucleoside phosphorylase domain"/>
    <property type="match status" value="1"/>
</dbReference>
<evidence type="ECO:0000313" key="14">
    <source>
        <dbReference type="Proteomes" id="UP001324287"/>
    </source>
</evidence>
<dbReference type="InterPro" id="IPR000845">
    <property type="entry name" value="Nucleoside_phosphorylase_d"/>
</dbReference>
<feature type="domain" description="Nucleoside phosphorylase" evidence="11">
    <location>
        <begin position="30"/>
        <end position="235"/>
    </location>
</feature>
<dbReference type="PROSITE" id="PS01240">
    <property type="entry name" value="PNP_MTAP_2"/>
    <property type="match status" value="1"/>
</dbReference>
<evidence type="ECO:0000259" key="12">
    <source>
        <dbReference type="Pfam" id="PF01370"/>
    </source>
</evidence>
<evidence type="ECO:0000256" key="6">
    <source>
        <dbReference type="ARBA" id="ARBA00022679"/>
    </source>
</evidence>
<dbReference type="Proteomes" id="UP001324287">
    <property type="component" value="Chromosome"/>
</dbReference>
<evidence type="ECO:0000256" key="7">
    <source>
        <dbReference type="ARBA" id="ARBA00031036"/>
    </source>
</evidence>
<reference evidence="13 14" key="1">
    <citation type="submission" date="2023-12" db="EMBL/GenBank/DDBJ databases">
        <title>Blastococcus brunescens sp. nov., an actonobacterium isolated from sandstone collected in sahara desert.</title>
        <authorList>
            <person name="Gtari M."/>
            <person name="Ghodhbane F."/>
        </authorList>
    </citation>
    <scope>NUCLEOTIDE SEQUENCE [LARGE SCALE GENOMIC DNA]</scope>
    <source>
        <strain evidence="13 14">BMG 8361</strain>
    </source>
</reference>
<feature type="region of interest" description="Disordered" evidence="10">
    <location>
        <begin position="240"/>
        <end position="260"/>
    </location>
</feature>
<dbReference type="PANTHER" id="PTHR11904">
    <property type="entry name" value="METHYLTHIOADENOSINE/PURINE NUCLEOSIDE PHOSPHORYLASE"/>
    <property type="match status" value="1"/>
</dbReference>
<dbReference type="Gene3D" id="3.40.50.720">
    <property type="entry name" value="NAD(P)-binding Rossmann-like Domain"/>
    <property type="match status" value="1"/>
</dbReference>
<gene>
    <name evidence="13" type="ORF">U6N30_24385</name>
</gene>
<accession>A0ABZ1AWM3</accession>
<comment type="similarity">
    <text evidence="3">Belongs to the PNP/MTAP phosphorylase family.</text>
</comment>
<evidence type="ECO:0000313" key="13">
    <source>
        <dbReference type="EMBL" id="WRL62966.1"/>
    </source>
</evidence>
<dbReference type="NCBIfam" id="TIGR01697">
    <property type="entry name" value="PNPH-PUNA-XAPA"/>
    <property type="match status" value="1"/>
</dbReference>
<keyword evidence="14" id="KW-1185">Reference proteome</keyword>
<evidence type="ECO:0000256" key="3">
    <source>
        <dbReference type="ARBA" id="ARBA00006751"/>
    </source>
</evidence>
<keyword evidence="5 13" id="KW-0328">Glycosyltransferase</keyword>
<comment type="function">
    <text evidence="1">The purine nucleoside phosphorylases catalyze the phosphorolytic breakdown of the N-glycosidic bond in the beta-(deoxy)ribonucleoside molecules, with the formation of the corresponding free purine bases and pentose-1-phosphate. Cleaves guanosine, inosine, 2'-deoxyguanosine and 2'-deoxyinosine.</text>
</comment>
<evidence type="ECO:0000256" key="5">
    <source>
        <dbReference type="ARBA" id="ARBA00022676"/>
    </source>
</evidence>
<evidence type="ECO:0000256" key="8">
    <source>
        <dbReference type="ARBA" id="ARBA00033072"/>
    </source>
</evidence>
<feature type="domain" description="NAD-dependent epimerase/dehydratase" evidence="12">
    <location>
        <begin position="272"/>
        <end position="439"/>
    </location>
</feature>
<dbReference type="Pfam" id="PF01370">
    <property type="entry name" value="Epimerase"/>
    <property type="match status" value="1"/>
</dbReference>
<dbReference type="PANTHER" id="PTHR11904:SF9">
    <property type="entry name" value="PURINE NUCLEOSIDE PHOSPHORYLASE-RELATED"/>
    <property type="match status" value="1"/>
</dbReference>
<dbReference type="InterPro" id="IPR011268">
    <property type="entry name" value="Purine_phosphorylase"/>
</dbReference>
<dbReference type="InterPro" id="IPR035994">
    <property type="entry name" value="Nucleoside_phosphorylase_sf"/>
</dbReference>
<dbReference type="InterPro" id="IPR018099">
    <property type="entry name" value="Purine_phosphorylase-2_CS"/>
</dbReference>
<evidence type="ECO:0000256" key="2">
    <source>
        <dbReference type="ARBA" id="ARBA00005058"/>
    </source>
</evidence>
<protein>
    <recommendedName>
        <fullName evidence="4">purine-nucleoside phosphorylase</fullName>
        <ecNumber evidence="4">2.4.2.1</ecNumber>
    </recommendedName>
    <alternativeName>
        <fullName evidence="8">Inosine phosphorylase</fullName>
    </alternativeName>
    <alternativeName>
        <fullName evidence="7">Inosine-guanosine phosphorylase</fullName>
    </alternativeName>
</protein>
<comment type="catalytic activity">
    <reaction evidence="9">
        <text>a purine 2'-deoxy-D-ribonucleoside + phosphate = a purine nucleobase + 2-deoxy-alpha-D-ribose 1-phosphate</text>
        <dbReference type="Rhea" id="RHEA:36431"/>
        <dbReference type="ChEBI" id="CHEBI:26386"/>
        <dbReference type="ChEBI" id="CHEBI:43474"/>
        <dbReference type="ChEBI" id="CHEBI:57259"/>
        <dbReference type="ChEBI" id="CHEBI:142361"/>
        <dbReference type="EC" id="2.4.2.1"/>
    </reaction>
</comment>
<dbReference type="NCBIfam" id="NF006054">
    <property type="entry name" value="PRK08202.1"/>
    <property type="match status" value="1"/>
</dbReference>
<evidence type="ECO:0000256" key="10">
    <source>
        <dbReference type="SAM" id="MobiDB-lite"/>
    </source>
</evidence>
<comment type="pathway">
    <text evidence="2">Purine metabolism; purine nucleoside salvage.</text>
</comment>
<proteinExistence type="inferred from homology"/>
<dbReference type="EMBL" id="CP141261">
    <property type="protein sequence ID" value="WRL62966.1"/>
    <property type="molecule type" value="Genomic_DNA"/>
</dbReference>
<organism evidence="13 14">
    <name type="scientific">Blastococcus brunescens</name>
    <dbReference type="NCBI Taxonomy" id="1564165"/>
    <lineage>
        <taxon>Bacteria</taxon>
        <taxon>Bacillati</taxon>
        <taxon>Actinomycetota</taxon>
        <taxon>Actinomycetes</taxon>
        <taxon>Geodermatophilales</taxon>
        <taxon>Geodermatophilaceae</taxon>
        <taxon>Blastococcus</taxon>
    </lineage>
</organism>
<dbReference type="CDD" id="cd09009">
    <property type="entry name" value="PNP-EcPNPII_like"/>
    <property type="match status" value="1"/>
</dbReference>
<dbReference type="InterPro" id="IPR036291">
    <property type="entry name" value="NAD(P)-bd_dom_sf"/>
</dbReference>
<dbReference type="GO" id="GO:0004731">
    <property type="term" value="F:purine-nucleoside phosphorylase activity"/>
    <property type="evidence" value="ECO:0007669"/>
    <property type="project" value="UniProtKB-EC"/>
</dbReference>
<name>A0ABZ1AWM3_9ACTN</name>
<sequence>MNQDPGTDPHALAAMAAKDLTAALGGPHDVAVVMGSGWAPAADAFGEASASVAIGDLPGFAAPTAVGHGGEVRSVRVGDRGVLLFLGRTHFYEGRGVDPVVHGVRTAAAAGVRTVILTNAAGGLATDHRVGQAVIISDHLNLTARSPLVGATFVDLTDLYSARLRSLARELDPSLTEGVYAALPGPHYETPAEIRMLRTLGADLVGMSTALEAIAAHAEGLEVFGLSLVTNAAAGSPAKARRRRGHHGGPGCRGPAGAVPRRADRAAPVSLVLLTGAAGRIGTVLRGGLPERGWAMRSLDVIPVPDVRPGEEQVVADVTDLVAMVDATAGASAVVHLAGISGESTWPAIRTANIDGTFCALEAARRNGVPRVVLASSNHATGYTPRPDGGLLREVDAAPRPDTYYGVSKVTMEALGSLYVDRYGMDVVCLRIGSAFAEPTTTRQLATWLSPPTPSPWSTPR</sequence>
<evidence type="ECO:0000256" key="1">
    <source>
        <dbReference type="ARBA" id="ARBA00002678"/>
    </source>
</evidence>
<dbReference type="EC" id="2.4.2.1" evidence="4"/>
<dbReference type="Pfam" id="PF01048">
    <property type="entry name" value="PNP_UDP_1"/>
    <property type="match status" value="1"/>
</dbReference>
<dbReference type="SUPFAM" id="SSF51735">
    <property type="entry name" value="NAD(P)-binding Rossmann-fold domains"/>
    <property type="match status" value="1"/>
</dbReference>
<dbReference type="SUPFAM" id="SSF53167">
    <property type="entry name" value="Purine and uridine phosphorylases"/>
    <property type="match status" value="1"/>
</dbReference>
<keyword evidence="6 13" id="KW-0808">Transferase</keyword>
<evidence type="ECO:0000259" key="11">
    <source>
        <dbReference type="Pfam" id="PF01048"/>
    </source>
</evidence>
<dbReference type="InterPro" id="IPR001509">
    <property type="entry name" value="Epimerase_deHydtase"/>
</dbReference>
<dbReference type="RefSeq" id="WP_324274315.1">
    <property type="nucleotide sequence ID" value="NZ_CP141261.1"/>
</dbReference>
<evidence type="ECO:0000256" key="9">
    <source>
        <dbReference type="ARBA" id="ARBA00048556"/>
    </source>
</evidence>
<evidence type="ECO:0000256" key="4">
    <source>
        <dbReference type="ARBA" id="ARBA00011886"/>
    </source>
</evidence>